<evidence type="ECO:0000256" key="1">
    <source>
        <dbReference type="ARBA" id="ARBA00004985"/>
    </source>
</evidence>
<keyword evidence="10" id="KW-1185">Reference proteome</keyword>
<evidence type="ECO:0000256" key="3">
    <source>
        <dbReference type="ARBA" id="ARBA00022650"/>
    </source>
</evidence>
<dbReference type="InterPro" id="IPR016161">
    <property type="entry name" value="Ald_DH/histidinol_DH"/>
</dbReference>
<dbReference type="FunFam" id="3.40.309.10:FF:000006">
    <property type="entry name" value="Gamma-glutamyl phosphate reductase"/>
    <property type="match status" value="1"/>
</dbReference>
<dbReference type="PANTHER" id="PTHR11063">
    <property type="entry name" value="GLUTAMATE SEMIALDEHYDE DEHYDROGENASE"/>
    <property type="match status" value="1"/>
</dbReference>
<keyword evidence="7" id="KW-0963">Cytoplasm</keyword>
<dbReference type="PROSITE" id="PS01223">
    <property type="entry name" value="PROA"/>
    <property type="match status" value="1"/>
</dbReference>
<dbReference type="NCBIfam" id="NF001221">
    <property type="entry name" value="PRK00197.1"/>
    <property type="match status" value="1"/>
</dbReference>
<dbReference type="Proteomes" id="UP000030019">
    <property type="component" value="Unassembled WGS sequence"/>
</dbReference>
<dbReference type="SUPFAM" id="SSF53720">
    <property type="entry name" value="ALDH-like"/>
    <property type="match status" value="1"/>
</dbReference>
<evidence type="ECO:0000256" key="2">
    <source>
        <dbReference type="ARBA" id="ARBA00022605"/>
    </source>
</evidence>
<evidence type="ECO:0000313" key="9">
    <source>
        <dbReference type="EMBL" id="KGM36836.1"/>
    </source>
</evidence>
<feature type="domain" description="Aldehyde dehydrogenase" evidence="8">
    <location>
        <begin position="35"/>
        <end position="307"/>
    </location>
</feature>
<dbReference type="HAMAP" id="MF_00412">
    <property type="entry name" value="ProA"/>
    <property type="match status" value="1"/>
</dbReference>
<dbReference type="PANTHER" id="PTHR11063:SF8">
    <property type="entry name" value="DELTA-1-PYRROLINE-5-CARBOXYLATE SYNTHASE"/>
    <property type="match status" value="1"/>
</dbReference>
<dbReference type="GO" id="GO:0050661">
    <property type="term" value="F:NADP binding"/>
    <property type="evidence" value="ECO:0007669"/>
    <property type="project" value="InterPro"/>
</dbReference>
<dbReference type="GO" id="GO:0055129">
    <property type="term" value="P:L-proline biosynthetic process"/>
    <property type="evidence" value="ECO:0007669"/>
    <property type="project" value="UniProtKB-UniRule"/>
</dbReference>
<dbReference type="STRING" id="176090.SSIN_1351"/>
<evidence type="ECO:0000313" key="10">
    <source>
        <dbReference type="Proteomes" id="UP000030019"/>
    </source>
</evidence>
<dbReference type="InterPro" id="IPR020593">
    <property type="entry name" value="G-glutamylP_reductase_CS"/>
</dbReference>
<dbReference type="PIRSF" id="PIRSF000151">
    <property type="entry name" value="GPR"/>
    <property type="match status" value="1"/>
</dbReference>
<dbReference type="InterPro" id="IPR016162">
    <property type="entry name" value="Ald_DH_N"/>
</dbReference>
<sequence length="450" mass="48985">MKESEAFFIRNFQQFLELLKQPLYFTKGIVMTSTQAIFEKVQKVKKTVNTATTAEKNHALEEMANHLWLSRADILAANAADMTAAKGRISDVMLDRLYLNEDRIAAMAEGIRQLIGLEDPVGQVLETTQLENGLIISKKRVAMGVIGIIYESRPNVTSDAAALALKSGSAVVLRSGKDAYQTALAIVTALKKGLTQTKISPDCIQLVSDTSRASAKAMMKAKGYLDLLIPRGGAGLIQAVVENATVPVIETGTGIVHVYVDKDADQDKALTIIENAKTSRPSVCNAMEVLLVHEEIAADFLPRLQKMLVTDREAAQETSVELRLDEKAAQYISGSQARPEDFDTEFLDYILAVKLVSSLEEAVEHIEAHSTHHSDAIVTESDAAAAYFTEQVDSAAVYVNASTRFTDGGQFGLGCEMGISTQKLHARGPMGLKELTSYKYIIQGTGQVRK</sequence>
<dbReference type="UniPathway" id="UPA00098">
    <property type="reaction ID" value="UER00360"/>
</dbReference>
<keyword evidence="3 7" id="KW-0641">Proline biosynthesis</keyword>
<dbReference type="EC" id="1.2.1.41" evidence="7"/>
<gene>
    <name evidence="7" type="primary">proA</name>
    <name evidence="9" type="ORF">SSIN_1351</name>
</gene>
<keyword evidence="2 7" id="KW-0028">Amino-acid biosynthesis</keyword>
<dbReference type="CDD" id="cd07079">
    <property type="entry name" value="ALDH_F18-19_ProA-GPR"/>
    <property type="match status" value="1"/>
</dbReference>
<dbReference type="AlphaFoldDB" id="A0A0A0DDT9"/>
<evidence type="ECO:0000259" key="8">
    <source>
        <dbReference type="Pfam" id="PF00171"/>
    </source>
</evidence>
<evidence type="ECO:0000256" key="6">
    <source>
        <dbReference type="ARBA" id="ARBA00049024"/>
    </source>
</evidence>
<keyword evidence="5 7" id="KW-0560">Oxidoreductase</keyword>
<dbReference type="eggNOG" id="COG0014">
    <property type="taxonomic scope" value="Bacteria"/>
</dbReference>
<evidence type="ECO:0000256" key="5">
    <source>
        <dbReference type="ARBA" id="ARBA00023002"/>
    </source>
</evidence>
<dbReference type="PATRIC" id="fig|176090.4.peg.1313"/>
<dbReference type="Gene3D" id="3.40.309.10">
    <property type="entry name" value="Aldehyde Dehydrogenase, Chain A, domain 2"/>
    <property type="match status" value="1"/>
</dbReference>
<accession>A0A0A0DDT9</accession>
<dbReference type="InterPro" id="IPR015590">
    <property type="entry name" value="Aldehyde_DH_dom"/>
</dbReference>
<comment type="catalytic activity">
    <reaction evidence="6 7">
        <text>L-glutamate 5-semialdehyde + phosphate + NADP(+) = L-glutamyl 5-phosphate + NADPH + H(+)</text>
        <dbReference type="Rhea" id="RHEA:19541"/>
        <dbReference type="ChEBI" id="CHEBI:15378"/>
        <dbReference type="ChEBI" id="CHEBI:43474"/>
        <dbReference type="ChEBI" id="CHEBI:57783"/>
        <dbReference type="ChEBI" id="CHEBI:58066"/>
        <dbReference type="ChEBI" id="CHEBI:58274"/>
        <dbReference type="ChEBI" id="CHEBI:58349"/>
        <dbReference type="EC" id="1.2.1.41"/>
    </reaction>
</comment>
<protein>
    <recommendedName>
        <fullName evidence="7">Gamma-glutamyl phosphate reductase</fullName>
        <shortName evidence="7">GPR</shortName>
        <ecNumber evidence="7">1.2.1.41</ecNumber>
    </recommendedName>
    <alternativeName>
        <fullName evidence="7">Glutamate-5-semialdehyde dehydrogenase</fullName>
    </alternativeName>
    <alternativeName>
        <fullName evidence="7">Glutamyl-gamma-semialdehyde dehydrogenase</fullName>
        <shortName evidence="7">GSA dehydrogenase</shortName>
    </alternativeName>
</protein>
<dbReference type="EMBL" id="JPEN01000074">
    <property type="protein sequence ID" value="KGM36836.1"/>
    <property type="molecule type" value="Genomic_DNA"/>
</dbReference>
<dbReference type="Pfam" id="PF00171">
    <property type="entry name" value="Aldedh"/>
    <property type="match status" value="1"/>
</dbReference>
<comment type="pathway">
    <text evidence="1 7">Amino-acid biosynthesis; L-proline biosynthesis; L-glutamate 5-semialdehyde from L-glutamate: step 2/2.</text>
</comment>
<dbReference type="GO" id="GO:0005737">
    <property type="term" value="C:cytoplasm"/>
    <property type="evidence" value="ECO:0007669"/>
    <property type="project" value="UniProtKB-SubCell"/>
</dbReference>
<comment type="caution">
    <text evidence="9">The sequence shown here is derived from an EMBL/GenBank/DDBJ whole genome shotgun (WGS) entry which is preliminary data.</text>
</comment>
<dbReference type="InterPro" id="IPR016163">
    <property type="entry name" value="Ald_DH_C"/>
</dbReference>
<comment type="function">
    <text evidence="7">Catalyzes the NADPH-dependent reduction of L-glutamate 5-phosphate into L-glutamate 5-semialdehyde and phosphate. The product spontaneously undergoes cyclization to form 1-pyrroline-5-carboxylate.</text>
</comment>
<reference evidence="9 10" key="1">
    <citation type="submission" date="2014-06" db="EMBL/GenBank/DDBJ databases">
        <authorList>
            <person name="Teng J.L."/>
            <person name="Huang Y."/>
            <person name="Tse H."/>
            <person name="Lau S.K."/>
            <person name="Woo P.C."/>
        </authorList>
    </citation>
    <scope>NUCLEOTIDE SEQUENCE [LARGE SCALE GENOMIC DNA]</scope>
    <source>
        <strain evidence="9 10">HKU4</strain>
    </source>
</reference>
<dbReference type="InterPro" id="IPR000965">
    <property type="entry name" value="GPR_dom"/>
</dbReference>
<comment type="similarity">
    <text evidence="7">Belongs to the gamma-glutamyl phosphate reductase family.</text>
</comment>
<organism evidence="9 10">
    <name type="scientific">Streptococcus sinensis</name>
    <dbReference type="NCBI Taxonomy" id="176090"/>
    <lineage>
        <taxon>Bacteria</taxon>
        <taxon>Bacillati</taxon>
        <taxon>Bacillota</taxon>
        <taxon>Bacilli</taxon>
        <taxon>Lactobacillales</taxon>
        <taxon>Streptococcaceae</taxon>
        <taxon>Streptococcus</taxon>
    </lineage>
</organism>
<dbReference type="Gene3D" id="3.40.605.10">
    <property type="entry name" value="Aldehyde Dehydrogenase, Chain A, domain 1"/>
    <property type="match status" value="1"/>
</dbReference>
<comment type="subcellular location">
    <subcellularLocation>
        <location evidence="7">Cytoplasm</location>
    </subcellularLocation>
</comment>
<keyword evidence="4 7" id="KW-0521">NADP</keyword>
<proteinExistence type="inferred from homology"/>
<name>A0A0A0DDT9_9STRE</name>
<evidence type="ECO:0000256" key="4">
    <source>
        <dbReference type="ARBA" id="ARBA00022857"/>
    </source>
</evidence>
<evidence type="ECO:0000256" key="7">
    <source>
        <dbReference type="HAMAP-Rule" id="MF_00412"/>
    </source>
</evidence>
<dbReference type="GO" id="GO:0004350">
    <property type="term" value="F:glutamate-5-semialdehyde dehydrogenase activity"/>
    <property type="evidence" value="ECO:0007669"/>
    <property type="project" value="UniProtKB-UniRule"/>
</dbReference>
<dbReference type="NCBIfam" id="TIGR00407">
    <property type="entry name" value="proA"/>
    <property type="match status" value="1"/>
</dbReference>
<dbReference type="InterPro" id="IPR012134">
    <property type="entry name" value="Glu-5-SA_DH"/>
</dbReference>